<evidence type="ECO:0000259" key="7">
    <source>
        <dbReference type="Pfam" id="PF01747"/>
    </source>
</evidence>
<dbReference type="NCBIfam" id="TIGR00455">
    <property type="entry name" value="apsK"/>
    <property type="match status" value="1"/>
</dbReference>
<dbReference type="CDD" id="cd02027">
    <property type="entry name" value="APSK"/>
    <property type="match status" value="1"/>
</dbReference>
<dbReference type="InterPro" id="IPR050512">
    <property type="entry name" value="Sulf_AdTrans/APS_kinase"/>
</dbReference>
<dbReference type="PANTHER" id="PTHR42700:SF1">
    <property type="entry name" value="SULFATE ADENYLYLTRANSFERASE"/>
    <property type="match status" value="1"/>
</dbReference>
<comment type="pathway">
    <text evidence="1">Sulfur metabolism.</text>
</comment>
<keyword evidence="5" id="KW-0067">ATP-binding</keyword>
<dbReference type="Pfam" id="PF01583">
    <property type="entry name" value="APS_kinase"/>
    <property type="match status" value="1"/>
</dbReference>
<dbReference type="NCBIfam" id="TIGR00339">
    <property type="entry name" value="sopT"/>
    <property type="match status" value="1"/>
</dbReference>
<dbReference type="EMBL" id="CDMY01000238">
    <property type="protein sequence ID" value="CEL95793.1"/>
    <property type="molecule type" value="Genomic_DNA"/>
</dbReference>
<dbReference type="Gene3D" id="3.40.50.300">
    <property type="entry name" value="P-loop containing nucleotide triphosphate hydrolases"/>
    <property type="match status" value="1"/>
</dbReference>
<dbReference type="InterPro" id="IPR014729">
    <property type="entry name" value="Rossmann-like_a/b/a_fold"/>
</dbReference>
<organism evidence="9 10">
    <name type="scientific">Vitrella brassicaformis (strain CCMP3155)</name>
    <dbReference type="NCBI Taxonomy" id="1169540"/>
    <lineage>
        <taxon>Eukaryota</taxon>
        <taxon>Sar</taxon>
        <taxon>Alveolata</taxon>
        <taxon>Colpodellida</taxon>
        <taxon>Vitrellaceae</taxon>
        <taxon>Vitrella</taxon>
    </lineage>
</organism>
<dbReference type="GO" id="GO:0004020">
    <property type="term" value="F:adenylylsulfate kinase activity"/>
    <property type="evidence" value="ECO:0007669"/>
    <property type="project" value="InterPro"/>
</dbReference>
<keyword evidence="10" id="KW-1185">Reference proteome</keyword>
<feature type="domain" description="APS kinase" evidence="6">
    <location>
        <begin position="390"/>
        <end position="544"/>
    </location>
</feature>
<dbReference type="Gene3D" id="3.40.50.620">
    <property type="entry name" value="HUPs"/>
    <property type="match status" value="1"/>
</dbReference>
<dbReference type="SUPFAM" id="SSF52540">
    <property type="entry name" value="P-loop containing nucleoside triphosphate hydrolases"/>
    <property type="match status" value="1"/>
</dbReference>
<dbReference type="PANTHER" id="PTHR42700">
    <property type="entry name" value="SULFATE ADENYLYLTRANSFERASE"/>
    <property type="match status" value="1"/>
</dbReference>
<dbReference type="OMA" id="EWFSFPE"/>
<evidence type="ECO:0000313" key="10">
    <source>
        <dbReference type="Proteomes" id="UP000041254"/>
    </source>
</evidence>
<dbReference type="SUPFAM" id="SSF52374">
    <property type="entry name" value="Nucleotidylyl transferase"/>
    <property type="match status" value="1"/>
</dbReference>
<dbReference type="InterPro" id="IPR002650">
    <property type="entry name" value="Sulphate_adenylyltransferase"/>
</dbReference>
<dbReference type="OrthoDB" id="468at2759"/>
<dbReference type="NCBIfam" id="NF003013">
    <property type="entry name" value="PRK03846.1"/>
    <property type="match status" value="1"/>
</dbReference>
<evidence type="ECO:0000256" key="5">
    <source>
        <dbReference type="ARBA" id="ARBA00022840"/>
    </source>
</evidence>
<dbReference type="InParanoid" id="A0A0G4EIG4"/>
<feature type="domain" description="ATP-sulfurylase PUA-like" evidence="8">
    <location>
        <begin position="18"/>
        <end position="150"/>
    </location>
</feature>
<accession>A0A0G4EIG4</accession>
<proteinExistence type="predicted"/>
<dbReference type="GO" id="GO:0010134">
    <property type="term" value="P:sulfate assimilation via adenylyl sulfate reduction"/>
    <property type="evidence" value="ECO:0007669"/>
    <property type="project" value="TreeGrafter"/>
</dbReference>
<dbReference type="Gene3D" id="3.10.400.10">
    <property type="entry name" value="Sulfate adenylyltransferase"/>
    <property type="match status" value="1"/>
</dbReference>
<keyword evidence="3" id="KW-0548">Nucleotidyltransferase</keyword>
<dbReference type="NCBIfam" id="NF004040">
    <property type="entry name" value="PRK05537.1"/>
    <property type="match status" value="1"/>
</dbReference>
<dbReference type="InterPro" id="IPR059117">
    <property type="entry name" value="APS_kinase_dom"/>
</dbReference>
<feature type="domain" description="Sulphate adenylyltransferase catalytic" evidence="7">
    <location>
        <begin position="160"/>
        <end position="382"/>
    </location>
</feature>
<dbReference type="GO" id="GO:0005524">
    <property type="term" value="F:ATP binding"/>
    <property type="evidence" value="ECO:0007669"/>
    <property type="project" value="UniProtKB-KW"/>
</dbReference>
<dbReference type="GO" id="GO:0004781">
    <property type="term" value="F:sulfate adenylyltransferase (ATP) activity"/>
    <property type="evidence" value="ECO:0007669"/>
    <property type="project" value="UniProtKB-EC"/>
</dbReference>
<evidence type="ECO:0000256" key="3">
    <source>
        <dbReference type="ARBA" id="ARBA00022695"/>
    </source>
</evidence>
<dbReference type="PhylomeDB" id="A0A0G4EIG4"/>
<dbReference type="Pfam" id="PF01747">
    <property type="entry name" value="ATP-sulfurylase"/>
    <property type="match status" value="1"/>
</dbReference>
<keyword evidence="2" id="KW-0808">Transferase</keyword>
<dbReference type="VEuPathDB" id="CryptoDB:Vbra_5031"/>
<sequence length="572" mass="64552">MADLPGASPAMQLMLPSDVNLSERDMCDLEMLLMGAFSPLKGYLDRANYLSVLHNMRLTTGEVWPIPIVLPIPKSSCRPADSSAAGQKVTLRDKLGLIIAEVKVTDVYEPDLSIEMEKVLGSTDTNHPYAQHLLAHCSDHYYVGGEVTQLHDIQRFDFKEYRLPAPEVRQMIKDKGWGTVVGFQTRNPMHRSHFELTRQALREASEETGKKAHLLLTPAVGPTQPGDVEYHIRVRCYKRLLKYYGDDSVKLVLLPLAMRMAGPREAAWHAIIRRNYGCTHFIVGRDHAGPSAKKKDGSPFYGPYEAHETLKSVQDELGIRPVFGREMVYVGEEHGGYLQRSQVPEGVPTQNISGTQQRHMLQSREPIPSWFSFPDVVEELHKFYLPFHERGFCCYFTGLPCSGKSTLAIAVEAAISENDSERRNVTILDADIIRTHLSKGLGFLREDRSMNVRRIGYVASEIVKHRGICLVANIAPYDEDRQFNRNLITSAGGGYVEVFVNTPLELCEQRDVKGLYKKARQGIIKQFTGISDPYEPPRSPELCLETTEDVSNHVQQVMDYLVANKWILRPSE</sequence>
<dbReference type="STRING" id="1169540.A0A0G4EIG4"/>
<evidence type="ECO:0000256" key="2">
    <source>
        <dbReference type="ARBA" id="ARBA00022679"/>
    </source>
</evidence>
<evidence type="ECO:0000259" key="6">
    <source>
        <dbReference type="Pfam" id="PF01583"/>
    </source>
</evidence>
<evidence type="ECO:0000313" key="9">
    <source>
        <dbReference type="EMBL" id="CEL95793.1"/>
    </source>
</evidence>
<evidence type="ECO:0000256" key="1">
    <source>
        <dbReference type="ARBA" id="ARBA00004678"/>
    </source>
</evidence>
<evidence type="ECO:0000259" key="8">
    <source>
        <dbReference type="Pfam" id="PF14306"/>
    </source>
</evidence>
<dbReference type="InterPro" id="IPR025980">
    <property type="entry name" value="ATP-Sase_PUA-like_dom"/>
</dbReference>
<evidence type="ECO:0000256" key="4">
    <source>
        <dbReference type="ARBA" id="ARBA00022741"/>
    </source>
</evidence>
<dbReference type="InterPro" id="IPR027417">
    <property type="entry name" value="P-loop_NTPase"/>
</dbReference>
<protein>
    <submittedName>
        <fullName evidence="9">Uncharacterized protein</fullName>
    </submittedName>
</protein>
<dbReference type="GO" id="GO:0005737">
    <property type="term" value="C:cytoplasm"/>
    <property type="evidence" value="ECO:0007669"/>
    <property type="project" value="TreeGrafter"/>
</dbReference>
<dbReference type="Pfam" id="PF14306">
    <property type="entry name" value="PUA_2"/>
    <property type="match status" value="1"/>
</dbReference>
<dbReference type="UniPathway" id="UPA00097"/>
<dbReference type="SUPFAM" id="SSF88697">
    <property type="entry name" value="PUA domain-like"/>
    <property type="match status" value="1"/>
</dbReference>
<dbReference type="GO" id="GO:0019379">
    <property type="term" value="P:sulfate assimilation, phosphoadenylyl sulfate reduction by phosphoadenylyl-sulfate reductase (thioredoxin)"/>
    <property type="evidence" value="ECO:0007669"/>
    <property type="project" value="TreeGrafter"/>
</dbReference>
<dbReference type="CDD" id="cd00517">
    <property type="entry name" value="ATPS"/>
    <property type="match status" value="1"/>
</dbReference>
<name>A0A0G4EIG4_VITBC</name>
<gene>
    <name evidence="9" type="ORF">Vbra_5031</name>
</gene>
<dbReference type="InterPro" id="IPR015947">
    <property type="entry name" value="PUA-like_sf"/>
</dbReference>
<dbReference type="Proteomes" id="UP000041254">
    <property type="component" value="Unassembled WGS sequence"/>
</dbReference>
<keyword evidence="4" id="KW-0547">Nucleotide-binding</keyword>
<dbReference type="AlphaFoldDB" id="A0A0G4EIG4"/>
<reference evidence="9 10" key="1">
    <citation type="submission" date="2014-11" db="EMBL/GenBank/DDBJ databases">
        <authorList>
            <person name="Zhu J."/>
            <person name="Qi W."/>
            <person name="Song R."/>
        </authorList>
    </citation>
    <scope>NUCLEOTIDE SEQUENCE [LARGE SCALE GENOMIC DNA]</scope>
</reference>
<dbReference type="InterPro" id="IPR024951">
    <property type="entry name" value="Sulfurylase_cat_dom"/>
</dbReference>
<dbReference type="InterPro" id="IPR002891">
    <property type="entry name" value="APS"/>
</dbReference>